<organism evidence="3 4">
    <name type="scientific">Arenicella chitinivorans</name>
    <dbReference type="NCBI Taxonomy" id="1329800"/>
    <lineage>
        <taxon>Bacteria</taxon>
        <taxon>Pseudomonadati</taxon>
        <taxon>Pseudomonadota</taxon>
        <taxon>Gammaproteobacteria</taxon>
        <taxon>Arenicellales</taxon>
        <taxon>Arenicellaceae</taxon>
        <taxon>Arenicella</taxon>
    </lineage>
</organism>
<protein>
    <recommendedName>
        <fullName evidence="2">DUF4124 domain-containing protein</fullName>
    </recommendedName>
</protein>
<evidence type="ECO:0000259" key="2">
    <source>
        <dbReference type="Pfam" id="PF13511"/>
    </source>
</evidence>
<feature type="region of interest" description="Disordered" evidence="1">
    <location>
        <begin position="57"/>
        <end position="76"/>
    </location>
</feature>
<evidence type="ECO:0000256" key="1">
    <source>
        <dbReference type="SAM" id="MobiDB-lite"/>
    </source>
</evidence>
<reference evidence="3" key="1">
    <citation type="journal article" date="2014" name="Int. J. Syst. Evol. Microbiol.">
        <title>Complete genome sequence of Corynebacterium casei LMG S-19264T (=DSM 44701T), isolated from a smear-ripened cheese.</title>
        <authorList>
            <consortium name="US DOE Joint Genome Institute (JGI-PGF)"/>
            <person name="Walter F."/>
            <person name="Albersmeier A."/>
            <person name="Kalinowski J."/>
            <person name="Ruckert C."/>
        </authorList>
    </citation>
    <scope>NUCLEOTIDE SEQUENCE</scope>
    <source>
        <strain evidence="3">KCTC 12711</strain>
    </source>
</reference>
<dbReference type="InterPro" id="IPR025392">
    <property type="entry name" value="DUF4124"/>
</dbReference>
<feature type="domain" description="DUF4124" evidence="2">
    <location>
        <begin position="41"/>
        <end position="84"/>
    </location>
</feature>
<gene>
    <name evidence="3" type="ORF">GCM10008090_12300</name>
</gene>
<evidence type="ECO:0000313" key="3">
    <source>
        <dbReference type="EMBL" id="GHA04465.1"/>
    </source>
</evidence>
<dbReference type="Proteomes" id="UP000614811">
    <property type="component" value="Unassembled WGS sequence"/>
</dbReference>
<dbReference type="EMBL" id="BMXA01000002">
    <property type="protein sequence ID" value="GHA04465.1"/>
    <property type="molecule type" value="Genomic_DNA"/>
</dbReference>
<evidence type="ECO:0000313" key="4">
    <source>
        <dbReference type="Proteomes" id="UP000614811"/>
    </source>
</evidence>
<keyword evidence="4" id="KW-1185">Reference proteome</keyword>
<dbReference type="AlphaFoldDB" id="A0A918RP12"/>
<reference evidence="3" key="2">
    <citation type="submission" date="2020-09" db="EMBL/GenBank/DDBJ databases">
        <authorList>
            <person name="Sun Q."/>
            <person name="Kim S."/>
        </authorList>
    </citation>
    <scope>NUCLEOTIDE SEQUENCE</scope>
    <source>
        <strain evidence="3">KCTC 12711</strain>
    </source>
</reference>
<sequence length="202" mass="22264">MAIEVTEHTNQLVTKVVTKENGENVVKRILFVGLMVVATTVVAPTLSAEVYKWVDDNGKTHYGPRPATAGNGTEKTRIKSQVNQKPAETKKIDGEVAEFADVMAREILRDNGDAESVDCGRSVRNAHDSIDTMLSVGERNYKTGYLAEAQYREASTKLRQIKTQISVSECQSATGNTAGFYQCMTNNYNHVVTCGKKYDYGD</sequence>
<comment type="caution">
    <text evidence="3">The sequence shown here is derived from an EMBL/GenBank/DDBJ whole genome shotgun (WGS) entry which is preliminary data.</text>
</comment>
<dbReference type="Pfam" id="PF13511">
    <property type="entry name" value="DUF4124"/>
    <property type="match status" value="1"/>
</dbReference>
<accession>A0A918RP12</accession>
<proteinExistence type="predicted"/>
<name>A0A918RP12_9GAMM</name>